<accession>A0A4Z2FED5</accession>
<proteinExistence type="predicted"/>
<dbReference type="OrthoDB" id="10658994at2759"/>
<evidence type="ECO:0000313" key="2">
    <source>
        <dbReference type="Proteomes" id="UP000314294"/>
    </source>
</evidence>
<sequence length="285" mass="31396">MNFPSVSISSTLTGPRAEAECAMDTELLASCSSTSSRFLLPLEVWTLRLLDEARDTVTRAEGLGDSFSLGQLAVGVDLHVQRQLDVQQLHVVVQLLLHLQPERRQVAVSLRQQLPALVLLLRHRRLQLRHALTPASSLLLQPGQLGAEALHPQAGLTQLLSGRAGRRAVHLRQPMQVRQGLSQFGLVLHPPAGVHLHQLGLEPLPGLLRLLFDHALAEAELLRQTLAAVLKVDAQQHLVRQVLLGVRQPGVQLHGHKHKRHAEDAVAGDAVFLSKTHSLFQTRRK</sequence>
<dbReference type="AlphaFoldDB" id="A0A4Z2FED5"/>
<dbReference type="EMBL" id="SRLO01001270">
    <property type="protein sequence ID" value="TNN39557.1"/>
    <property type="molecule type" value="Genomic_DNA"/>
</dbReference>
<dbReference type="Proteomes" id="UP000314294">
    <property type="component" value="Unassembled WGS sequence"/>
</dbReference>
<comment type="caution">
    <text evidence="1">The sequence shown here is derived from an EMBL/GenBank/DDBJ whole genome shotgun (WGS) entry which is preliminary data.</text>
</comment>
<gene>
    <name evidence="1" type="ORF">EYF80_050278</name>
</gene>
<protein>
    <submittedName>
        <fullName evidence="1">Uncharacterized protein</fullName>
    </submittedName>
</protein>
<name>A0A4Z2FED5_9TELE</name>
<keyword evidence="2" id="KW-1185">Reference proteome</keyword>
<reference evidence="1 2" key="1">
    <citation type="submission" date="2019-03" db="EMBL/GenBank/DDBJ databases">
        <title>First draft genome of Liparis tanakae, snailfish: a comprehensive survey of snailfish specific genes.</title>
        <authorList>
            <person name="Kim W."/>
            <person name="Song I."/>
            <person name="Jeong J.-H."/>
            <person name="Kim D."/>
            <person name="Kim S."/>
            <person name="Ryu S."/>
            <person name="Song J.Y."/>
            <person name="Lee S.K."/>
        </authorList>
    </citation>
    <scope>NUCLEOTIDE SEQUENCE [LARGE SCALE GENOMIC DNA]</scope>
    <source>
        <tissue evidence="1">Muscle</tissue>
    </source>
</reference>
<organism evidence="1 2">
    <name type="scientific">Liparis tanakae</name>
    <name type="common">Tanaka's snailfish</name>
    <dbReference type="NCBI Taxonomy" id="230148"/>
    <lineage>
        <taxon>Eukaryota</taxon>
        <taxon>Metazoa</taxon>
        <taxon>Chordata</taxon>
        <taxon>Craniata</taxon>
        <taxon>Vertebrata</taxon>
        <taxon>Euteleostomi</taxon>
        <taxon>Actinopterygii</taxon>
        <taxon>Neopterygii</taxon>
        <taxon>Teleostei</taxon>
        <taxon>Neoteleostei</taxon>
        <taxon>Acanthomorphata</taxon>
        <taxon>Eupercaria</taxon>
        <taxon>Perciformes</taxon>
        <taxon>Cottioidei</taxon>
        <taxon>Cottales</taxon>
        <taxon>Liparidae</taxon>
        <taxon>Liparis</taxon>
    </lineage>
</organism>
<evidence type="ECO:0000313" key="1">
    <source>
        <dbReference type="EMBL" id="TNN39557.1"/>
    </source>
</evidence>